<sequence>MPTATITSKGQVTIPKSVRNAFHLRVGDRIDFVISGSEVRMVPISKSVDDVFGILNKPDISPRTVEDMNEAIRTHVQNRMS</sequence>
<accession>A0A450YVN9</accession>
<proteinExistence type="predicted"/>
<reference evidence="2" key="1">
    <citation type="submission" date="2019-02" db="EMBL/GenBank/DDBJ databases">
        <authorList>
            <person name="Gruber-Vodicka R. H."/>
            <person name="Seah K. B. B."/>
        </authorList>
    </citation>
    <scope>NUCLEOTIDE SEQUENCE</scope>
    <source>
        <strain evidence="3">BECK_S1320</strain>
        <strain evidence="2">BECK_S1321</strain>
    </source>
</reference>
<feature type="domain" description="SpoVT-AbrB" evidence="1">
    <location>
        <begin position="4"/>
        <end position="49"/>
    </location>
</feature>
<dbReference type="NCBIfam" id="TIGR01439">
    <property type="entry name" value="lp_hng_hel_AbrB"/>
    <property type="match status" value="1"/>
</dbReference>
<evidence type="ECO:0000313" key="3">
    <source>
        <dbReference type="EMBL" id="VFK49734.1"/>
    </source>
</evidence>
<dbReference type="Pfam" id="PF04014">
    <property type="entry name" value="MazE_antitoxin"/>
    <property type="match status" value="1"/>
</dbReference>
<dbReference type="InterPro" id="IPR007159">
    <property type="entry name" value="SpoVT-AbrB_dom"/>
</dbReference>
<dbReference type="SUPFAM" id="SSF89447">
    <property type="entry name" value="AbrB/MazE/MraZ-like"/>
    <property type="match status" value="1"/>
</dbReference>
<dbReference type="GO" id="GO:0003677">
    <property type="term" value="F:DNA binding"/>
    <property type="evidence" value="ECO:0007669"/>
    <property type="project" value="InterPro"/>
</dbReference>
<protein>
    <submittedName>
        <fullName evidence="2">Looped-hinge helix DNA binding domain-containing protein, AbrB family</fullName>
    </submittedName>
</protein>
<evidence type="ECO:0000259" key="1">
    <source>
        <dbReference type="SMART" id="SM00966"/>
    </source>
</evidence>
<dbReference type="AlphaFoldDB" id="A0A450YVN9"/>
<dbReference type="InterPro" id="IPR037914">
    <property type="entry name" value="SpoVT-AbrB_sf"/>
</dbReference>
<dbReference type="EMBL" id="CAADFR010000232">
    <property type="protein sequence ID" value="VFK45519.1"/>
    <property type="molecule type" value="Genomic_DNA"/>
</dbReference>
<evidence type="ECO:0000313" key="2">
    <source>
        <dbReference type="EMBL" id="VFK45519.1"/>
    </source>
</evidence>
<dbReference type="EMBL" id="CAADFU010000226">
    <property type="protein sequence ID" value="VFK49734.1"/>
    <property type="molecule type" value="Genomic_DNA"/>
</dbReference>
<gene>
    <name evidence="3" type="ORF">BECKSD772E_GA0070983_12263</name>
    <name evidence="2" type="ORF">BECKSD772F_GA0070984_12323</name>
</gene>
<name>A0A450YVN9_9GAMM</name>
<organism evidence="2">
    <name type="scientific">Candidatus Kentrum sp. SD</name>
    <dbReference type="NCBI Taxonomy" id="2126332"/>
    <lineage>
        <taxon>Bacteria</taxon>
        <taxon>Pseudomonadati</taxon>
        <taxon>Pseudomonadota</taxon>
        <taxon>Gammaproteobacteria</taxon>
        <taxon>Candidatus Kentrum</taxon>
    </lineage>
</organism>
<dbReference type="Gene3D" id="2.10.260.10">
    <property type="match status" value="1"/>
</dbReference>
<dbReference type="SMART" id="SM00966">
    <property type="entry name" value="SpoVT_AbrB"/>
    <property type="match status" value="1"/>
</dbReference>